<reference evidence="3" key="1">
    <citation type="submission" date="2022-10" db="EMBL/GenBank/DDBJ databases">
        <title>Determination and structural analysis of whole genome sequence of Sarocladium strictum F4-1.</title>
        <authorList>
            <person name="Hu L."/>
            <person name="Jiang Y."/>
        </authorList>
    </citation>
    <scope>NUCLEOTIDE SEQUENCE</scope>
    <source>
        <strain evidence="3">F4-1</strain>
    </source>
</reference>
<comment type="caution">
    <text evidence="3">The sequence shown here is derived from an EMBL/GenBank/DDBJ whole genome shotgun (WGS) entry which is preliminary data.</text>
</comment>
<dbReference type="Proteomes" id="UP001175261">
    <property type="component" value="Unassembled WGS sequence"/>
</dbReference>
<evidence type="ECO:0000256" key="1">
    <source>
        <dbReference type="SAM" id="MobiDB-lite"/>
    </source>
</evidence>
<keyword evidence="2" id="KW-0732">Signal</keyword>
<evidence type="ECO:0000313" key="4">
    <source>
        <dbReference type="Proteomes" id="UP001175261"/>
    </source>
</evidence>
<organism evidence="3 4">
    <name type="scientific">Sarocladium strictum</name>
    <name type="common">Black bundle disease fungus</name>
    <name type="synonym">Acremonium strictum</name>
    <dbReference type="NCBI Taxonomy" id="5046"/>
    <lineage>
        <taxon>Eukaryota</taxon>
        <taxon>Fungi</taxon>
        <taxon>Dikarya</taxon>
        <taxon>Ascomycota</taxon>
        <taxon>Pezizomycotina</taxon>
        <taxon>Sordariomycetes</taxon>
        <taxon>Hypocreomycetidae</taxon>
        <taxon>Hypocreales</taxon>
        <taxon>Sarocladiaceae</taxon>
        <taxon>Sarocladium</taxon>
    </lineage>
</organism>
<evidence type="ECO:0008006" key="5">
    <source>
        <dbReference type="Google" id="ProtNLM"/>
    </source>
</evidence>
<dbReference type="AlphaFoldDB" id="A0AA39GQC2"/>
<dbReference type="EMBL" id="JAPDFR010000001">
    <property type="protein sequence ID" value="KAK0391211.1"/>
    <property type="molecule type" value="Genomic_DNA"/>
</dbReference>
<dbReference type="PANTHER" id="PTHR34883">
    <property type="entry name" value="SERINE-RICH PROTEIN, PUTATIVE-RELATED-RELATED"/>
    <property type="match status" value="1"/>
</dbReference>
<keyword evidence="4" id="KW-1185">Reference proteome</keyword>
<feature type="chain" id="PRO_5041437583" description="Extracellular serine-rich protein" evidence="2">
    <location>
        <begin position="20"/>
        <end position="208"/>
    </location>
</feature>
<protein>
    <recommendedName>
        <fullName evidence="5">Extracellular serine-rich protein</fullName>
    </recommendedName>
</protein>
<dbReference type="InterPro" id="IPR052953">
    <property type="entry name" value="Ser-rich/MCO-related"/>
</dbReference>
<sequence>MPSLRSILATAALAGLTYAKTIRVTATDDNKFDPDDIKADRNDVIEFVFEPKNHSVVAGNYDFPCSPLQIGEGFWSGFIASDDGEADKVFRVQINNTEPIVFYSSQGTECPDGMVGIINGNSTRNLTDYRERASQVSSGVDGDVIGSKASGGRIADNNGDDDNDDNNADDDNNNGGGNSNNDDNDAAGVIQVPTLGLLAVVGLAFFMA</sequence>
<name>A0AA39GQC2_SARSR</name>
<dbReference type="PANTHER" id="PTHR34883:SF15">
    <property type="entry name" value="EXTRACELLULAR SERINE-RICH PROTEIN"/>
    <property type="match status" value="1"/>
</dbReference>
<dbReference type="SUPFAM" id="SSF49503">
    <property type="entry name" value="Cupredoxins"/>
    <property type="match status" value="1"/>
</dbReference>
<gene>
    <name evidence="3" type="ORF">NLU13_0712</name>
</gene>
<feature type="region of interest" description="Disordered" evidence="1">
    <location>
        <begin position="132"/>
        <end position="185"/>
    </location>
</feature>
<feature type="compositionally biased region" description="Acidic residues" evidence="1">
    <location>
        <begin position="158"/>
        <end position="172"/>
    </location>
</feature>
<evidence type="ECO:0000313" key="3">
    <source>
        <dbReference type="EMBL" id="KAK0391211.1"/>
    </source>
</evidence>
<accession>A0AA39GQC2</accession>
<dbReference type="Gene3D" id="2.60.40.420">
    <property type="entry name" value="Cupredoxins - blue copper proteins"/>
    <property type="match status" value="1"/>
</dbReference>
<dbReference type="InterPro" id="IPR008972">
    <property type="entry name" value="Cupredoxin"/>
</dbReference>
<proteinExistence type="predicted"/>
<feature type="signal peptide" evidence="2">
    <location>
        <begin position="1"/>
        <end position="19"/>
    </location>
</feature>
<dbReference type="CDD" id="cd00920">
    <property type="entry name" value="Cupredoxin"/>
    <property type="match status" value="1"/>
</dbReference>
<evidence type="ECO:0000256" key="2">
    <source>
        <dbReference type="SAM" id="SignalP"/>
    </source>
</evidence>